<evidence type="ECO:0000313" key="2">
    <source>
        <dbReference type="EMBL" id="AMK10257.1"/>
    </source>
</evidence>
<keyword evidence="1" id="KW-0175">Coiled coil</keyword>
<dbReference type="Proteomes" id="UP000295506">
    <property type="component" value="Unassembled WGS sequence"/>
</dbReference>
<keyword evidence="4" id="KW-1185">Reference proteome</keyword>
<dbReference type="Proteomes" id="UP000055611">
    <property type="component" value="Chromosome"/>
</dbReference>
<accession>A0A126QKC6</accession>
<dbReference type="RefSeq" id="WP_066800361.1">
    <property type="nucleotide sequence ID" value="NZ_CP014206.1"/>
</dbReference>
<sequence>MSLSEELKELRRARRQAENRLHRLSALGEQLHAEHGRVRRSLDEVRGFLDLAPRARDTLEELSTTLFGRILDEVEANLTHAIREILGQDRVVVTEREVKSNRLQIHFMIRNQGREDEIEDIMTGQGGSVCNILSVGLRLIALSQLPRESHRPFLVLDEQDCWLKPGLIPKFMKLIQEIAARLELQLLVISHHPLDLFAGSADRIFELVPDREAGARIERVK</sequence>
<protein>
    <submittedName>
        <fullName evidence="2">ATPase involved in DNA repair-like protein</fullName>
    </submittedName>
</protein>
<proteinExistence type="predicted"/>
<dbReference type="Gene3D" id="3.40.50.300">
    <property type="entry name" value="P-loop containing nucleotide triphosphate hydrolases"/>
    <property type="match status" value="1"/>
</dbReference>
<gene>
    <name evidence="2" type="ORF">AWY79_03550</name>
    <name evidence="3" type="ORF">EDC59_107165</name>
</gene>
<dbReference type="SUPFAM" id="SSF52540">
    <property type="entry name" value="P-loop containing nucleoside triphosphate hydrolases"/>
    <property type="match status" value="1"/>
</dbReference>
<dbReference type="KEGG" id="dej:AWY79_03550"/>
<dbReference type="EMBL" id="SOBK01000007">
    <property type="protein sequence ID" value="TDT87968.1"/>
    <property type="molecule type" value="Genomic_DNA"/>
</dbReference>
<dbReference type="OrthoDB" id="7069379at2"/>
<organism evidence="3 5">
    <name type="scientific">Pseudodesulfovibrio indicus</name>
    <dbReference type="NCBI Taxonomy" id="1716143"/>
    <lineage>
        <taxon>Bacteria</taxon>
        <taxon>Pseudomonadati</taxon>
        <taxon>Thermodesulfobacteriota</taxon>
        <taxon>Desulfovibrionia</taxon>
        <taxon>Desulfovibrionales</taxon>
        <taxon>Desulfovibrionaceae</taxon>
    </lineage>
</organism>
<evidence type="ECO:0000313" key="4">
    <source>
        <dbReference type="Proteomes" id="UP000055611"/>
    </source>
</evidence>
<name>A0A126QKC6_9BACT</name>
<feature type="coiled-coil region" evidence="1">
    <location>
        <begin position="7"/>
        <end position="34"/>
    </location>
</feature>
<evidence type="ECO:0000313" key="3">
    <source>
        <dbReference type="EMBL" id="TDT87968.1"/>
    </source>
</evidence>
<reference evidence="3 5" key="2">
    <citation type="submission" date="2019-03" db="EMBL/GenBank/DDBJ databases">
        <title>Genomic Encyclopedia of Type Strains, Phase IV (KMG-IV): sequencing the most valuable type-strain genomes for metagenomic binning, comparative biology and taxonomic classification.</title>
        <authorList>
            <person name="Goeker M."/>
        </authorList>
    </citation>
    <scope>NUCLEOTIDE SEQUENCE [LARGE SCALE GENOMIC DNA]</scope>
    <source>
        <strain evidence="3 5">DSM 101483</strain>
    </source>
</reference>
<dbReference type="EMBL" id="CP014206">
    <property type="protein sequence ID" value="AMK10257.1"/>
    <property type="molecule type" value="Genomic_DNA"/>
</dbReference>
<reference evidence="2 4" key="1">
    <citation type="journal article" date="2016" name="Front. Microbiol.">
        <title>Genome Sequence of the Piezophilic, Mesophilic Sulfate-Reducing Bacterium Desulfovibrio indicus J2T.</title>
        <authorList>
            <person name="Cao J."/>
            <person name="Maignien L."/>
            <person name="Shao Z."/>
            <person name="Alain K."/>
            <person name="Jebbar M."/>
        </authorList>
    </citation>
    <scope>NUCLEOTIDE SEQUENCE [LARGE SCALE GENOMIC DNA]</scope>
    <source>
        <strain evidence="2 4">J2</strain>
    </source>
</reference>
<evidence type="ECO:0000256" key="1">
    <source>
        <dbReference type="SAM" id="Coils"/>
    </source>
</evidence>
<dbReference type="AlphaFoldDB" id="A0A126QKC6"/>
<dbReference type="InterPro" id="IPR027417">
    <property type="entry name" value="P-loop_NTPase"/>
</dbReference>
<evidence type="ECO:0000313" key="5">
    <source>
        <dbReference type="Proteomes" id="UP000295506"/>
    </source>
</evidence>